<dbReference type="AlphaFoldDB" id="X0YE02"/>
<evidence type="ECO:0000256" key="2">
    <source>
        <dbReference type="ARBA" id="ARBA00022741"/>
    </source>
</evidence>
<dbReference type="SMART" id="SM00175">
    <property type="entry name" value="RAB"/>
    <property type="match status" value="1"/>
</dbReference>
<dbReference type="InterPro" id="IPR027417">
    <property type="entry name" value="P-loop_NTPase"/>
</dbReference>
<keyword evidence="3" id="KW-0342">GTP-binding</keyword>
<proteinExistence type="inferred from homology"/>
<dbReference type="GO" id="GO:0005525">
    <property type="term" value="F:GTP binding"/>
    <property type="evidence" value="ECO:0007669"/>
    <property type="project" value="UniProtKB-KW"/>
</dbReference>
<dbReference type="PROSITE" id="PS51419">
    <property type="entry name" value="RAB"/>
    <property type="match status" value="1"/>
</dbReference>
<reference evidence="4" key="1">
    <citation type="journal article" date="2014" name="Front. Microbiol.">
        <title>High frequency of phylogenetically diverse reductive dehalogenase-homologous genes in deep subseafloor sedimentary metagenomes.</title>
        <authorList>
            <person name="Kawai M."/>
            <person name="Futagami T."/>
            <person name="Toyoda A."/>
            <person name="Takaki Y."/>
            <person name="Nishi S."/>
            <person name="Hori S."/>
            <person name="Arai W."/>
            <person name="Tsubouchi T."/>
            <person name="Morono Y."/>
            <person name="Uchiyama I."/>
            <person name="Ito T."/>
            <person name="Fujiyama A."/>
            <person name="Inagaki F."/>
            <person name="Takami H."/>
        </authorList>
    </citation>
    <scope>NUCLEOTIDE SEQUENCE</scope>
    <source>
        <strain evidence="4">Expedition CK06-06</strain>
    </source>
</reference>
<sequence length="213" mass="25071">TSTGRSQLYKLRRKIRRYEKFLTYFGEWGKEPDQVFKVIIMGLSDDQSQNLSNILLRPKVSGHRSTLGVDFYIKTLESYDKSLTTLHFWNISRDKRFEFLREYYYKGASAIIIVYKKGNRESLELVRKYYSEFKKKTNLKFKIRKLKKKYINTPIILVGLGDAPVIPSEGGSYLAKELDATYFDKHDIDVNEFEDIFTFISLQLLVKCQNALK</sequence>
<dbReference type="PANTHER" id="PTHR47981">
    <property type="entry name" value="RAB FAMILY"/>
    <property type="match status" value="1"/>
</dbReference>
<dbReference type="Pfam" id="PF00071">
    <property type="entry name" value="Ras"/>
    <property type="match status" value="1"/>
</dbReference>
<evidence type="ECO:0000313" key="4">
    <source>
        <dbReference type="EMBL" id="GAG54144.1"/>
    </source>
</evidence>
<accession>X0YE02</accession>
<gene>
    <name evidence="4" type="ORF">S01H4_18974</name>
</gene>
<feature type="non-terminal residue" evidence="4">
    <location>
        <position position="1"/>
    </location>
</feature>
<dbReference type="EMBL" id="BART01008436">
    <property type="protein sequence ID" value="GAG54144.1"/>
    <property type="molecule type" value="Genomic_DNA"/>
</dbReference>
<organism evidence="4">
    <name type="scientific">marine sediment metagenome</name>
    <dbReference type="NCBI Taxonomy" id="412755"/>
    <lineage>
        <taxon>unclassified sequences</taxon>
        <taxon>metagenomes</taxon>
        <taxon>ecological metagenomes</taxon>
    </lineage>
</organism>
<evidence type="ECO:0000256" key="1">
    <source>
        <dbReference type="ARBA" id="ARBA00006270"/>
    </source>
</evidence>
<evidence type="ECO:0000256" key="3">
    <source>
        <dbReference type="ARBA" id="ARBA00023134"/>
    </source>
</evidence>
<keyword evidence="2" id="KW-0547">Nucleotide-binding</keyword>
<dbReference type="PANTHER" id="PTHR47981:SF20">
    <property type="entry name" value="RAS-RELATED PROTEIN RAB-7A"/>
    <property type="match status" value="1"/>
</dbReference>
<comment type="similarity">
    <text evidence="1">Belongs to the small GTPase superfamily. Rab family.</text>
</comment>
<dbReference type="GO" id="GO:0003924">
    <property type="term" value="F:GTPase activity"/>
    <property type="evidence" value="ECO:0007669"/>
    <property type="project" value="InterPro"/>
</dbReference>
<comment type="caution">
    <text evidence="4">The sequence shown here is derived from an EMBL/GenBank/DDBJ whole genome shotgun (WGS) entry which is preliminary data.</text>
</comment>
<protein>
    <submittedName>
        <fullName evidence="4">Uncharacterized protein</fullName>
    </submittedName>
</protein>
<dbReference type="InterPro" id="IPR001806">
    <property type="entry name" value="Small_GTPase"/>
</dbReference>
<dbReference type="Gene3D" id="3.40.50.300">
    <property type="entry name" value="P-loop containing nucleotide triphosphate hydrolases"/>
    <property type="match status" value="1"/>
</dbReference>
<dbReference type="SUPFAM" id="SSF52540">
    <property type="entry name" value="P-loop containing nucleoside triphosphate hydrolases"/>
    <property type="match status" value="1"/>
</dbReference>
<name>X0YE02_9ZZZZ</name>